<dbReference type="SUPFAM" id="SSF56176">
    <property type="entry name" value="FAD-binding/transporter-associated domain-like"/>
    <property type="match status" value="1"/>
</dbReference>
<comment type="similarity">
    <text evidence="2">Belongs to the FAD-binding oxidoreductase/transferase type 4 family.</text>
</comment>
<keyword evidence="4" id="KW-0274">FAD</keyword>
<evidence type="ECO:0000256" key="2">
    <source>
        <dbReference type="ARBA" id="ARBA00008000"/>
    </source>
</evidence>
<dbReference type="InterPro" id="IPR016164">
    <property type="entry name" value="FAD-linked_Oxase-like_C"/>
</dbReference>
<dbReference type="PROSITE" id="PS51387">
    <property type="entry name" value="FAD_PCMH"/>
    <property type="match status" value="1"/>
</dbReference>
<reference evidence="8" key="1">
    <citation type="submission" date="2016-10" db="EMBL/GenBank/DDBJ databases">
        <authorList>
            <person name="Varghese N."/>
            <person name="Submissions S."/>
        </authorList>
    </citation>
    <scope>NUCLEOTIDE SEQUENCE [LARGE SCALE GENOMIC DNA]</scope>
    <source>
        <strain evidence="8">CGMCC 4.3147</strain>
    </source>
</reference>
<dbReference type="InterPro" id="IPR051914">
    <property type="entry name" value="FAD-linked_OxidoTrans_Type4"/>
</dbReference>
<dbReference type="EMBL" id="FNGF01000008">
    <property type="protein sequence ID" value="SDL68636.1"/>
    <property type="molecule type" value="Genomic_DNA"/>
</dbReference>
<evidence type="ECO:0000259" key="6">
    <source>
        <dbReference type="PROSITE" id="PS51387"/>
    </source>
</evidence>
<evidence type="ECO:0000256" key="3">
    <source>
        <dbReference type="ARBA" id="ARBA00022630"/>
    </source>
</evidence>
<name>A0A1G9M346_9ACTN</name>
<accession>A0A1G9M346</accession>
<evidence type="ECO:0000313" key="8">
    <source>
        <dbReference type="Proteomes" id="UP000198662"/>
    </source>
</evidence>
<dbReference type="FunFam" id="3.30.70.2740:FF:000001">
    <property type="entry name" value="D-lactate dehydrogenase mitochondrial"/>
    <property type="match status" value="1"/>
</dbReference>
<dbReference type="OrthoDB" id="9811557at2"/>
<dbReference type="PANTHER" id="PTHR42934">
    <property type="entry name" value="GLYCOLATE OXIDASE SUBUNIT GLCD"/>
    <property type="match status" value="1"/>
</dbReference>
<keyword evidence="5" id="KW-0560">Oxidoreductase</keyword>
<evidence type="ECO:0000256" key="5">
    <source>
        <dbReference type="ARBA" id="ARBA00023002"/>
    </source>
</evidence>
<proteinExistence type="inferred from homology"/>
<feature type="domain" description="FAD-binding PCMH-type" evidence="6">
    <location>
        <begin position="46"/>
        <end position="225"/>
    </location>
</feature>
<dbReference type="Pfam" id="PF02913">
    <property type="entry name" value="FAD-oxidase_C"/>
    <property type="match status" value="1"/>
</dbReference>
<dbReference type="AlphaFoldDB" id="A0A1G9M346"/>
<dbReference type="InterPro" id="IPR016171">
    <property type="entry name" value="Vanillyl_alc_oxidase_C-sub2"/>
</dbReference>
<dbReference type="Gene3D" id="3.30.465.10">
    <property type="match status" value="1"/>
</dbReference>
<dbReference type="InterPro" id="IPR036318">
    <property type="entry name" value="FAD-bd_PCMH-like_sf"/>
</dbReference>
<dbReference type="GO" id="GO:0071949">
    <property type="term" value="F:FAD binding"/>
    <property type="evidence" value="ECO:0007669"/>
    <property type="project" value="InterPro"/>
</dbReference>
<dbReference type="Proteomes" id="UP000198662">
    <property type="component" value="Unassembled WGS sequence"/>
</dbReference>
<dbReference type="InterPro" id="IPR006094">
    <property type="entry name" value="Oxid_FAD_bind_N"/>
</dbReference>
<dbReference type="InterPro" id="IPR004113">
    <property type="entry name" value="FAD-bd_oxidored_4_C"/>
</dbReference>
<keyword evidence="8" id="KW-1185">Reference proteome</keyword>
<sequence length="464" mass="47601">MSRSADTAAAARTDALVNALTEAGLAPVTDPDVLAAHSQDHAGLVPAGRAAALVRARSTAEVSAAVRIAAELAAPVVPQGARTGLAGAATAVDGALLLDVSGMDRIIEVDPVDRLAVVQPGVLNAAISQAAKDFGLRYSPDPGSWLISTIGGNIATAAGGMCCVKYGTTPEYVLALEVVLASGEVMRCGRRTAKGVAGYDLVRLFCGSEGTLGIVTEATVKLSPVPAQRLTLAAVFDTTADAGRAVTAIMAAGKQPSLLELIDNVHLRALEALRPMGLPTEAAALLLVAADADPEHELVAIEQLCTAAGAVEVFRATDAEEADALLESRRNAYHAMEKLGTVLVDDVAVPRARLAEALDGVQAAAERHGVVIGVIAHAGDGNLHPNIIVHPDVPGSLEAGRAAFDEILEMALAMGGTITGEHGVGMLKRDWLAKEVDPVNLAVQRRLKAAMDPLGILNPGKVLA</sequence>
<evidence type="ECO:0000256" key="4">
    <source>
        <dbReference type="ARBA" id="ARBA00022827"/>
    </source>
</evidence>
<evidence type="ECO:0000256" key="1">
    <source>
        <dbReference type="ARBA" id="ARBA00001974"/>
    </source>
</evidence>
<dbReference type="InterPro" id="IPR016169">
    <property type="entry name" value="FAD-bd_PCMH_sub2"/>
</dbReference>
<dbReference type="PANTHER" id="PTHR42934:SF2">
    <property type="entry name" value="GLYCOLATE OXIDASE SUBUNIT GLCD"/>
    <property type="match status" value="1"/>
</dbReference>
<dbReference type="Gene3D" id="1.10.45.10">
    <property type="entry name" value="Vanillyl-alcohol Oxidase, Chain A, domain 4"/>
    <property type="match status" value="1"/>
</dbReference>
<protein>
    <submittedName>
        <fullName evidence="7">Glycolate oxidase</fullName>
    </submittedName>
</protein>
<dbReference type="Gene3D" id="3.30.70.2740">
    <property type="match status" value="1"/>
</dbReference>
<evidence type="ECO:0000313" key="7">
    <source>
        <dbReference type="EMBL" id="SDL68636.1"/>
    </source>
</evidence>
<dbReference type="FunFam" id="1.10.45.10:FF:000001">
    <property type="entry name" value="D-lactate dehydrogenase mitochondrial"/>
    <property type="match status" value="1"/>
</dbReference>
<dbReference type="RefSeq" id="WP_091053978.1">
    <property type="nucleotide sequence ID" value="NZ_FNGF01000008.1"/>
</dbReference>
<dbReference type="GO" id="GO:0016491">
    <property type="term" value="F:oxidoreductase activity"/>
    <property type="evidence" value="ECO:0007669"/>
    <property type="project" value="UniProtKB-KW"/>
</dbReference>
<dbReference type="InterPro" id="IPR016166">
    <property type="entry name" value="FAD-bd_PCMH"/>
</dbReference>
<keyword evidence="3" id="KW-0285">Flavoprotein</keyword>
<organism evidence="7 8">
    <name type="scientific">Glycomyces sambucus</name>
    <dbReference type="NCBI Taxonomy" id="380244"/>
    <lineage>
        <taxon>Bacteria</taxon>
        <taxon>Bacillati</taxon>
        <taxon>Actinomycetota</taxon>
        <taxon>Actinomycetes</taxon>
        <taxon>Glycomycetales</taxon>
        <taxon>Glycomycetaceae</taxon>
        <taxon>Glycomyces</taxon>
    </lineage>
</organism>
<dbReference type="SUPFAM" id="SSF55103">
    <property type="entry name" value="FAD-linked oxidases, C-terminal domain"/>
    <property type="match status" value="1"/>
</dbReference>
<gene>
    <name evidence="7" type="ORF">SAMN05216298_4801</name>
</gene>
<dbReference type="Pfam" id="PF01565">
    <property type="entry name" value="FAD_binding_4"/>
    <property type="match status" value="1"/>
</dbReference>
<comment type="cofactor">
    <cofactor evidence="1">
        <name>FAD</name>
        <dbReference type="ChEBI" id="CHEBI:57692"/>
    </cofactor>
</comment>
<dbReference type="STRING" id="380244.SAMN05216298_4801"/>